<accession>A0AAW1HK31</accession>
<dbReference type="PANTHER" id="PTHR31194:SF62">
    <property type="entry name" value="ETHYLENE-RESPONSIVE TRANSCRIPTION FACTOR ERF118"/>
    <property type="match status" value="1"/>
</dbReference>
<dbReference type="GO" id="GO:0005634">
    <property type="term" value="C:nucleus"/>
    <property type="evidence" value="ECO:0007669"/>
    <property type="project" value="UniProtKB-SubCell"/>
</dbReference>
<comment type="caution">
    <text evidence="7">The sequence shown here is derived from an EMBL/GenBank/DDBJ whole genome shotgun (WGS) entry which is preliminary data.</text>
</comment>
<dbReference type="InterPro" id="IPR001471">
    <property type="entry name" value="AP2/ERF_dom"/>
</dbReference>
<dbReference type="CDD" id="cd00018">
    <property type="entry name" value="AP2"/>
    <property type="match status" value="1"/>
</dbReference>
<dbReference type="Proteomes" id="UP001443914">
    <property type="component" value="Unassembled WGS sequence"/>
</dbReference>
<dbReference type="PRINTS" id="PR00367">
    <property type="entry name" value="ETHRSPELEMNT"/>
</dbReference>
<evidence type="ECO:0000313" key="8">
    <source>
        <dbReference type="Proteomes" id="UP001443914"/>
    </source>
</evidence>
<evidence type="ECO:0000256" key="2">
    <source>
        <dbReference type="ARBA" id="ARBA00023015"/>
    </source>
</evidence>
<dbReference type="Gene3D" id="3.30.730.10">
    <property type="entry name" value="AP2/ERF domain"/>
    <property type="match status" value="3"/>
</dbReference>
<keyword evidence="5" id="KW-0539">Nucleus</keyword>
<dbReference type="GO" id="GO:0003700">
    <property type="term" value="F:DNA-binding transcription factor activity"/>
    <property type="evidence" value="ECO:0007669"/>
    <property type="project" value="InterPro"/>
</dbReference>
<evidence type="ECO:0000256" key="5">
    <source>
        <dbReference type="ARBA" id="ARBA00023242"/>
    </source>
</evidence>
<dbReference type="SMART" id="SM00380">
    <property type="entry name" value="AP2"/>
    <property type="match status" value="3"/>
</dbReference>
<reference evidence="7" key="1">
    <citation type="submission" date="2024-03" db="EMBL/GenBank/DDBJ databases">
        <title>WGS assembly of Saponaria officinalis var. Norfolk2.</title>
        <authorList>
            <person name="Jenkins J."/>
            <person name="Shu S."/>
            <person name="Grimwood J."/>
            <person name="Barry K."/>
            <person name="Goodstein D."/>
            <person name="Schmutz J."/>
            <person name="Leebens-Mack J."/>
            <person name="Osbourn A."/>
        </authorList>
    </citation>
    <scope>NUCLEOTIDE SEQUENCE [LARGE SCALE GENOMIC DNA]</scope>
    <source>
        <strain evidence="7">JIC</strain>
    </source>
</reference>
<gene>
    <name evidence="7" type="ORF">RND81_11G060800</name>
</gene>
<dbReference type="PANTHER" id="PTHR31194">
    <property type="entry name" value="SHN SHINE , DNA BINDING / TRANSCRIPTION FACTOR"/>
    <property type="match status" value="1"/>
</dbReference>
<name>A0AAW1HK31_SAPOF</name>
<sequence length="403" mass="45310">MMKMVEFEESCDGEKVESCDGVSEVKMKFVGVTKKGNKWRARVRDPKLKTTLNLGYYSTPEEADVAVKKKKLEFEAIYKAEDRLSNDKDVETCDGVSEVKRKFVGVSKNKNRWQARVRDSKLRRDVYAGSYSTREEAAVAVEKKKLELAEMCKGEDSSSMKTWEKLPKGVRFENGRWFVRVWNPKLKYYPSYGSYETCEEAAIVAEMKMAEFRDLQESEGEVGRKSECLNVEVPRGVRRVKTGKWVARIRDPMTKTRIWLGTYSTADEAIRAFNKKKDLLAAKMTKAASDGSKANETPVKVERELGYDSPISSLGADCLSNIAVDDESKHGILDFPGKMGNRLIDGSPTSVLEAENSDSASVSDKTCGLDFERAVSSGLVNEYGQLLGSFSELDEQMWLTLPD</sequence>
<dbReference type="SUPFAM" id="SSF54171">
    <property type="entry name" value="DNA-binding domain"/>
    <property type="match status" value="3"/>
</dbReference>
<evidence type="ECO:0000256" key="3">
    <source>
        <dbReference type="ARBA" id="ARBA00023125"/>
    </source>
</evidence>
<proteinExistence type="predicted"/>
<keyword evidence="4" id="KW-0804">Transcription</keyword>
<keyword evidence="2" id="KW-0805">Transcription regulation</keyword>
<dbReference type="AlphaFoldDB" id="A0AAW1HK31"/>
<organism evidence="7 8">
    <name type="scientific">Saponaria officinalis</name>
    <name type="common">Common soapwort</name>
    <name type="synonym">Lychnis saponaria</name>
    <dbReference type="NCBI Taxonomy" id="3572"/>
    <lineage>
        <taxon>Eukaryota</taxon>
        <taxon>Viridiplantae</taxon>
        <taxon>Streptophyta</taxon>
        <taxon>Embryophyta</taxon>
        <taxon>Tracheophyta</taxon>
        <taxon>Spermatophyta</taxon>
        <taxon>Magnoliopsida</taxon>
        <taxon>eudicotyledons</taxon>
        <taxon>Gunneridae</taxon>
        <taxon>Pentapetalae</taxon>
        <taxon>Caryophyllales</taxon>
        <taxon>Caryophyllaceae</taxon>
        <taxon>Caryophylleae</taxon>
        <taxon>Saponaria</taxon>
    </lineage>
</organism>
<comment type="subcellular location">
    <subcellularLocation>
        <location evidence="1">Nucleus</location>
    </subcellularLocation>
</comment>
<evidence type="ECO:0000256" key="4">
    <source>
        <dbReference type="ARBA" id="ARBA00023163"/>
    </source>
</evidence>
<evidence type="ECO:0000259" key="6">
    <source>
        <dbReference type="PROSITE" id="PS51032"/>
    </source>
</evidence>
<feature type="domain" description="AP2/ERF" evidence="6">
    <location>
        <begin position="233"/>
        <end position="274"/>
    </location>
</feature>
<dbReference type="GO" id="GO:0003677">
    <property type="term" value="F:DNA binding"/>
    <property type="evidence" value="ECO:0007669"/>
    <property type="project" value="UniProtKB-KW"/>
</dbReference>
<dbReference type="InterPro" id="IPR016177">
    <property type="entry name" value="DNA-bd_dom_sf"/>
</dbReference>
<protein>
    <recommendedName>
        <fullName evidence="6">AP2/ERF domain-containing protein</fullName>
    </recommendedName>
</protein>
<dbReference type="InterPro" id="IPR050913">
    <property type="entry name" value="AP2/ERF_ERF"/>
</dbReference>
<keyword evidence="3" id="KW-0238">DNA-binding</keyword>
<dbReference type="EMBL" id="JBDFQZ010000011">
    <property type="protein sequence ID" value="KAK9676199.1"/>
    <property type="molecule type" value="Genomic_DNA"/>
</dbReference>
<keyword evidence="8" id="KW-1185">Reference proteome</keyword>
<evidence type="ECO:0000256" key="1">
    <source>
        <dbReference type="ARBA" id="ARBA00004123"/>
    </source>
</evidence>
<dbReference type="PROSITE" id="PS51032">
    <property type="entry name" value="AP2_ERF"/>
    <property type="match status" value="1"/>
</dbReference>
<dbReference type="InterPro" id="IPR036955">
    <property type="entry name" value="AP2/ERF_dom_sf"/>
</dbReference>
<evidence type="ECO:0000313" key="7">
    <source>
        <dbReference type="EMBL" id="KAK9676199.1"/>
    </source>
</evidence>